<dbReference type="EMBL" id="UZAH01008164">
    <property type="protein sequence ID" value="VDO33801.1"/>
    <property type="molecule type" value="Genomic_DNA"/>
</dbReference>
<proteinExistence type="predicted"/>
<accession>A0A183FAZ9</accession>
<sequence length="111" mass="12553">MSWQLIYGSHTSGILLSVWQVFNQVIAGKKAPDGWQKSRTLIPTTARIHPLRLLSHSVEVFEQILDRRLREIVKLSDNQCDFVAGCTTLDAIHAPRLLVKKHREEVGPLGD</sequence>
<dbReference type="Proteomes" id="UP000050761">
    <property type="component" value="Unassembled WGS sequence"/>
</dbReference>
<protein>
    <submittedName>
        <fullName evidence="3">Reverse transcriptase domain-containing protein</fullName>
    </submittedName>
</protein>
<accession>A0A3P7UG09</accession>
<reference evidence="1 2" key="1">
    <citation type="submission" date="2018-11" db="EMBL/GenBank/DDBJ databases">
        <authorList>
            <consortium name="Pathogen Informatics"/>
        </authorList>
    </citation>
    <scope>NUCLEOTIDE SEQUENCE [LARGE SCALE GENOMIC DNA]</scope>
</reference>
<keyword evidence="2" id="KW-1185">Reference proteome</keyword>
<evidence type="ECO:0000313" key="3">
    <source>
        <dbReference type="WBParaSite" id="HPBE_0000334101-mRNA-1"/>
    </source>
</evidence>
<dbReference type="AlphaFoldDB" id="A0A183FAZ9"/>
<organism evidence="2 3">
    <name type="scientific">Heligmosomoides polygyrus</name>
    <name type="common">Parasitic roundworm</name>
    <dbReference type="NCBI Taxonomy" id="6339"/>
    <lineage>
        <taxon>Eukaryota</taxon>
        <taxon>Metazoa</taxon>
        <taxon>Ecdysozoa</taxon>
        <taxon>Nematoda</taxon>
        <taxon>Chromadorea</taxon>
        <taxon>Rhabditida</taxon>
        <taxon>Rhabditina</taxon>
        <taxon>Rhabditomorpha</taxon>
        <taxon>Strongyloidea</taxon>
        <taxon>Heligmosomidae</taxon>
        <taxon>Heligmosomoides</taxon>
    </lineage>
</organism>
<dbReference type="WBParaSite" id="HPBE_0000334101-mRNA-1">
    <property type="protein sequence ID" value="HPBE_0000334101-mRNA-1"/>
    <property type="gene ID" value="HPBE_0000334101"/>
</dbReference>
<evidence type="ECO:0000313" key="2">
    <source>
        <dbReference type="Proteomes" id="UP000050761"/>
    </source>
</evidence>
<dbReference type="OrthoDB" id="5836144at2759"/>
<name>A0A183FAZ9_HELPZ</name>
<evidence type="ECO:0000313" key="1">
    <source>
        <dbReference type="EMBL" id="VDO33801.1"/>
    </source>
</evidence>
<gene>
    <name evidence="1" type="ORF">HPBE_LOCUS3342</name>
</gene>
<reference evidence="3" key="2">
    <citation type="submission" date="2019-09" db="UniProtKB">
        <authorList>
            <consortium name="WormBaseParasite"/>
        </authorList>
    </citation>
    <scope>IDENTIFICATION</scope>
</reference>